<sequence>MIEIEKYFESKLSRSLYHYTGIGSLLGISKSNSLWASSVYYVNDGEEIIFAQKKLISLVEKKIKTAPEVVKEFLVELIVWLKAFTGGAFNLFVFSMSEERSLLSQWRSYTPHGKGVSIEFTQDIIEKIKQNNDLQLTRVRYEQDEQMQILETLLNAITKKFVDQKNIADHYKKSNGQNYQEYLEKFRGDVLTVFSTIKNPAFKEEKEWRLISKYYASYMSPRIKYREGASMLVPYMEFELERFYDNPLHSHPVFFKSVCLGPTVHSEMSINALSQFLSNQRIAHETINSNIPYREW</sequence>
<protein>
    <recommendedName>
        <fullName evidence="3">DUF2971 domain-containing protein</fullName>
    </recommendedName>
</protein>
<dbReference type="Pfam" id="PF11185">
    <property type="entry name" value="DUF2971"/>
    <property type="match status" value="1"/>
</dbReference>
<evidence type="ECO:0000313" key="1">
    <source>
        <dbReference type="EMBL" id="BBO93177.1"/>
    </source>
</evidence>
<gene>
    <name evidence="1" type="ORF">DSCOOX_63570</name>
</gene>
<dbReference type="RefSeq" id="WP_155313820.1">
    <property type="nucleotide sequence ID" value="NZ_AP021879.1"/>
</dbReference>
<evidence type="ECO:0000313" key="2">
    <source>
        <dbReference type="Proteomes" id="UP000422108"/>
    </source>
</evidence>
<name>A0A5K8AKC3_9BACT</name>
<reference evidence="1 2" key="1">
    <citation type="submission" date="2019-11" db="EMBL/GenBank/DDBJ databases">
        <title>Comparative genomics of hydrocarbon-degrading Desulfosarcina strains.</title>
        <authorList>
            <person name="Watanabe M."/>
            <person name="Kojima H."/>
            <person name="Fukui M."/>
        </authorList>
    </citation>
    <scope>NUCLEOTIDE SEQUENCE [LARGE SCALE GENOMIC DNA]</scope>
    <source>
        <strain evidence="2">oXyS1</strain>
    </source>
</reference>
<organism evidence="1 2">
    <name type="scientific">Desulfosarcina ovata subsp. ovata</name>
    <dbReference type="NCBI Taxonomy" id="2752305"/>
    <lineage>
        <taxon>Bacteria</taxon>
        <taxon>Pseudomonadati</taxon>
        <taxon>Thermodesulfobacteriota</taxon>
        <taxon>Desulfobacteria</taxon>
        <taxon>Desulfobacterales</taxon>
        <taxon>Desulfosarcinaceae</taxon>
        <taxon>Desulfosarcina</taxon>
    </lineage>
</organism>
<accession>A0A5K8AKC3</accession>
<proteinExistence type="predicted"/>
<dbReference type="InterPro" id="IPR021352">
    <property type="entry name" value="DUF2971"/>
</dbReference>
<dbReference type="Proteomes" id="UP000422108">
    <property type="component" value="Chromosome"/>
</dbReference>
<dbReference type="EMBL" id="AP021879">
    <property type="protein sequence ID" value="BBO93177.1"/>
    <property type="molecule type" value="Genomic_DNA"/>
</dbReference>
<keyword evidence="2" id="KW-1185">Reference proteome</keyword>
<dbReference type="AlphaFoldDB" id="A0A5K8AKC3"/>
<evidence type="ECO:0008006" key="3">
    <source>
        <dbReference type="Google" id="ProtNLM"/>
    </source>
</evidence>